<feature type="region of interest" description="Disordered" evidence="1">
    <location>
        <begin position="18"/>
        <end position="47"/>
    </location>
</feature>
<feature type="region of interest" description="Disordered" evidence="1">
    <location>
        <begin position="766"/>
        <end position="834"/>
    </location>
</feature>
<feature type="compositionally biased region" description="Low complexity" evidence="1">
    <location>
        <begin position="766"/>
        <end position="778"/>
    </location>
</feature>
<feature type="compositionally biased region" description="Basic and acidic residues" evidence="1">
    <location>
        <begin position="253"/>
        <end position="277"/>
    </location>
</feature>
<proteinExistence type="predicted"/>
<feature type="region of interest" description="Disordered" evidence="1">
    <location>
        <begin position="592"/>
        <end position="730"/>
    </location>
</feature>
<feature type="compositionally biased region" description="Low complexity" evidence="1">
    <location>
        <begin position="686"/>
        <end position="703"/>
    </location>
</feature>
<feature type="compositionally biased region" description="Polar residues" evidence="1">
    <location>
        <begin position="628"/>
        <end position="638"/>
    </location>
</feature>
<dbReference type="InParanoid" id="A0A317XHF9"/>
<feature type="compositionally biased region" description="Acidic residues" evidence="1">
    <location>
        <begin position="305"/>
        <end position="318"/>
    </location>
</feature>
<feature type="compositionally biased region" description="Low complexity" evidence="1">
    <location>
        <begin position="500"/>
        <end position="515"/>
    </location>
</feature>
<feature type="region of interest" description="Disordered" evidence="1">
    <location>
        <begin position="455"/>
        <end position="542"/>
    </location>
</feature>
<feature type="region of interest" description="Disordered" evidence="1">
    <location>
        <begin position="1041"/>
        <end position="1070"/>
    </location>
</feature>
<keyword evidence="3" id="KW-1185">Reference proteome</keyword>
<feature type="compositionally biased region" description="Polar residues" evidence="1">
    <location>
        <begin position="18"/>
        <end position="31"/>
    </location>
</feature>
<feature type="compositionally biased region" description="Polar residues" evidence="1">
    <location>
        <begin position="289"/>
        <end position="302"/>
    </location>
</feature>
<feature type="compositionally biased region" description="Low complexity" evidence="1">
    <location>
        <begin position="1042"/>
        <end position="1056"/>
    </location>
</feature>
<evidence type="ECO:0000313" key="3">
    <source>
        <dbReference type="Proteomes" id="UP000246740"/>
    </source>
</evidence>
<dbReference type="AlphaFoldDB" id="A0A317XHF9"/>
<evidence type="ECO:0000313" key="2">
    <source>
        <dbReference type="EMBL" id="PWY97247.1"/>
    </source>
</evidence>
<feature type="region of interest" description="Disordered" evidence="1">
    <location>
        <begin position="1002"/>
        <end position="1023"/>
    </location>
</feature>
<feature type="region of interest" description="Disordered" evidence="1">
    <location>
        <begin position="386"/>
        <end position="412"/>
    </location>
</feature>
<feature type="compositionally biased region" description="Polar residues" evidence="1">
    <location>
        <begin position="523"/>
        <end position="542"/>
    </location>
</feature>
<feature type="region of interest" description="Disordered" evidence="1">
    <location>
        <begin position="740"/>
        <end position="759"/>
    </location>
</feature>
<feature type="region of interest" description="Disordered" evidence="1">
    <location>
        <begin position="86"/>
        <end position="133"/>
    </location>
</feature>
<feature type="region of interest" description="Disordered" evidence="1">
    <location>
        <begin position="1083"/>
        <end position="1172"/>
    </location>
</feature>
<name>A0A317XHF9_9BASI</name>
<feature type="compositionally biased region" description="Low complexity" evidence="1">
    <location>
        <begin position="32"/>
        <end position="44"/>
    </location>
</feature>
<feature type="compositionally biased region" description="Acidic residues" evidence="1">
    <location>
        <begin position="1105"/>
        <end position="1119"/>
    </location>
</feature>
<feature type="region of interest" description="Disordered" evidence="1">
    <location>
        <begin position="241"/>
        <end position="371"/>
    </location>
</feature>
<dbReference type="OrthoDB" id="2333993at2759"/>
<dbReference type="STRING" id="1882483.A0A317XHF9"/>
<feature type="compositionally biased region" description="Low complexity" evidence="1">
    <location>
        <begin position="108"/>
        <end position="124"/>
    </location>
</feature>
<dbReference type="EMBL" id="KZ819213">
    <property type="protein sequence ID" value="PWY97247.1"/>
    <property type="molecule type" value="Genomic_DNA"/>
</dbReference>
<evidence type="ECO:0000256" key="1">
    <source>
        <dbReference type="SAM" id="MobiDB-lite"/>
    </source>
</evidence>
<dbReference type="Proteomes" id="UP000246740">
    <property type="component" value="Unassembled WGS sequence"/>
</dbReference>
<feature type="compositionally biased region" description="Low complexity" evidence="1">
    <location>
        <begin position="1140"/>
        <end position="1156"/>
    </location>
</feature>
<protein>
    <submittedName>
        <fullName evidence="2">Uncharacterized protein</fullName>
    </submittedName>
</protein>
<feature type="compositionally biased region" description="Basic and acidic residues" evidence="1">
    <location>
        <begin position="805"/>
        <end position="816"/>
    </location>
</feature>
<sequence>MAGSPHIANMQAASLQAIGSQPTQAQNAFHIQQQQQPSPVQQQQFVTDPSYQHNIQRSFQQLPQDPSSSSQGIQYRVPSVTRAVTGFNYSPYPTHDTSQQQPHHHHQQQQLQGVPVSSQPPQQGYSTLTYSSLNPPPSSHPFASYGPDYAADYAMMSSAGSAPMMRYGSYGGFSSEDMSRAGSSSSGQIPMTQQDIDNLLAMSRAQAKNGGDATAFPCTYCDKVYTGKHARSIWRRHLQDKHNIPLSAQPRRTRWDGDANRPKNAEERRARMLESKRRWARKKRLQEKQAAQANKSGASNTPAAETDDEDDMDDDGMDADISTMSASFGGPSGAGDDTFSVLQDGASQSNILGARRTSTKSSNGFGLSSEHMQNDRPALFAMPNVKAEDESRPTKRQAMGKENADSMANQSAAHCGPYGSVYPPGPPHMSTSGPYGTHTLAAASHMYSTSPMRRAAFQNGPASGLTIGPLSPSGMRGGPIDVAYRGHPGAYPPNMGPNESFSSSSSEYSQPNSASFLNDSFGGRTSNSGSESANTSIGTPNSATLPVLPLLDGYSGAAAGLVSEKPVEASSNILPPMQKGDTREAAIQLLALRSNSNSPTDSREAGSYHRRLSSGEDADGDEAGAGPWNSTPSRTRPTARSEHSALAALSRSQQSPRPQAAPAGARDGGDTAESGAPMSPTPTTRTLAAGSAAVRSATAGGSTVLPLATPGPPVRAIENPFSLDKHKISPYGGRRKLSYSAGAGVQGSPSGSSSHLASIGMDRSLSSTSSLAGTATGSMGPKLPPLVSTPIRPLSHVGASAADAAARETPRERLESGGDPAKPDSLPSLASASKKNAAMVSTPFSKPSSASTSSMAATAGLSVLRRSVAGGSSSGLGAGAPGSSMRPTPSKHLLDDQFSSPQHLNLTESLGLAPHSISRTSSFTPSTFYASSLGLTPSVAAGVGASGGGVGSGFGVMSMTPFHNSIGGGLGSFSGFGGFTPLSAGKMMGGVGGPGAGGLGGVGWPDSVRRSTSKGGLGMGMGMGASPSVIQSFNRSISQPVTSSLSSASGTAGSSSRLDRRLSTSRTSKKLDLAAKRKADIFDTDLSPSSSPSNSINGRKANERAEDEDEDDDDDDDENMLLPGLETPSKLPFAPRKGLAKTTSANSASSLSATAAADKRTPLGGLVLNSSG</sequence>
<organism evidence="2 3">
    <name type="scientific">Testicularia cyperi</name>
    <dbReference type="NCBI Taxonomy" id="1882483"/>
    <lineage>
        <taxon>Eukaryota</taxon>
        <taxon>Fungi</taxon>
        <taxon>Dikarya</taxon>
        <taxon>Basidiomycota</taxon>
        <taxon>Ustilaginomycotina</taxon>
        <taxon>Ustilaginomycetes</taxon>
        <taxon>Ustilaginales</taxon>
        <taxon>Anthracoideaceae</taxon>
        <taxon>Testicularia</taxon>
    </lineage>
</organism>
<feature type="region of interest" description="Disordered" evidence="1">
    <location>
        <begin position="870"/>
        <end position="891"/>
    </location>
</feature>
<feature type="compositionally biased region" description="Low complexity" evidence="1">
    <location>
        <begin position="644"/>
        <end position="655"/>
    </location>
</feature>
<reference evidence="2 3" key="1">
    <citation type="journal article" date="2018" name="Mol. Biol. Evol.">
        <title>Broad Genomic Sampling Reveals a Smut Pathogenic Ancestry of the Fungal Clade Ustilaginomycotina.</title>
        <authorList>
            <person name="Kijpornyongpan T."/>
            <person name="Mondo S.J."/>
            <person name="Barry K."/>
            <person name="Sandor L."/>
            <person name="Lee J."/>
            <person name="Lipzen A."/>
            <person name="Pangilinan J."/>
            <person name="LaButti K."/>
            <person name="Hainaut M."/>
            <person name="Henrissat B."/>
            <person name="Grigoriev I.V."/>
            <person name="Spatafora J.W."/>
            <person name="Aime M.C."/>
        </authorList>
    </citation>
    <scope>NUCLEOTIDE SEQUENCE [LARGE SCALE GENOMIC DNA]</scope>
    <source>
        <strain evidence="2 3">MCA 3645</strain>
    </source>
</reference>
<accession>A0A317XHF9</accession>
<gene>
    <name evidence="2" type="ORF">BCV70DRAFT_213714</name>
</gene>